<dbReference type="FunFam" id="3.40.50.1390:FF:000001">
    <property type="entry name" value="DNA recombinase"/>
    <property type="match status" value="1"/>
</dbReference>
<dbReference type="InterPro" id="IPR006119">
    <property type="entry name" value="Resolv_N"/>
</dbReference>
<evidence type="ECO:0000256" key="3">
    <source>
        <dbReference type="ARBA" id="ARBA00023100"/>
    </source>
</evidence>
<dbReference type="GO" id="GO:0015074">
    <property type="term" value="P:DNA integration"/>
    <property type="evidence" value="ECO:0007669"/>
    <property type="project" value="UniProtKB-KW"/>
</dbReference>
<dbReference type="PROSITE" id="PS00398">
    <property type="entry name" value="RECOMBINASES_2"/>
    <property type="match status" value="1"/>
</dbReference>
<accession>A0A429V255</accession>
<sequence length="198" mass="21146">MLIGYARVSTPEQDLTPQLEALREAGCEKVFSDKASGAKANRSGLADALSHARSGDILVVWKLDRLGRTMKGLVDLAAELAERKVGLRSVTDGIDTAGTAGKLVFHIMAAMAEMERDLIRERTTAALLIAKRDGRVGGRKTVMTPKRLQAARKLLASGMTAREIAPTIGVSVATLYRHLPAPEQEAINAETDVVVSGS</sequence>
<reference evidence="9 10" key="1">
    <citation type="submission" date="2018-12" db="EMBL/GenBank/DDBJ databases">
        <title>Sphingomonas sp. HMF7854 Genome sequencing and assembly.</title>
        <authorList>
            <person name="Cha I."/>
            <person name="Kang H."/>
            <person name="Kim H."/>
            <person name="Kang J."/>
            <person name="Joh K."/>
        </authorList>
    </citation>
    <scope>NUCLEOTIDE SEQUENCE [LARGE SCALE GENOMIC DNA]</scope>
    <source>
        <strain evidence="9 10">HMF7854</strain>
    </source>
</reference>
<dbReference type="EMBL" id="RWJF01000002">
    <property type="protein sequence ID" value="RST26414.1"/>
    <property type="molecule type" value="Genomic_DNA"/>
</dbReference>
<dbReference type="InterPro" id="IPR006120">
    <property type="entry name" value="Resolvase_HTH_dom"/>
</dbReference>
<dbReference type="OrthoDB" id="114045at2"/>
<dbReference type="GO" id="GO:0003677">
    <property type="term" value="F:DNA binding"/>
    <property type="evidence" value="ECO:0007669"/>
    <property type="project" value="UniProtKB-KW"/>
</dbReference>
<comment type="similarity">
    <text evidence="1">Belongs to the site-specific recombinase resolvase family.</text>
</comment>
<keyword evidence="10" id="KW-1185">Reference proteome</keyword>
<evidence type="ECO:0000259" key="8">
    <source>
        <dbReference type="PROSITE" id="PS51736"/>
    </source>
</evidence>
<feature type="active site" description="O-(5'-phospho-DNA)-serine intermediate" evidence="6 7">
    <location>
        <position position="9"/>
    </location>
</feature>
<gene>
    <name evidence="9" type="ORF">HMF7854_15290</name>
</gene>
<evidence type="ECO:0000256" key="2">
    <source>
        <dbReference type="ARBA" id="ARBA00022908"/>
    </source>
</evidence>
<evidence type="ECO:0000313" key="10">
    <source>
        <dbReference type="Proteomes" id="UP000274661"/>
    </source>
</evidence>
<keyword evidence="4" id="KW-0238">DNA-binding</keyword>
<dbReference type="PANTHER" id="PTHR30461:SF2">
    <property type="entry name" value="SERINE RECOMBINASE PINE-RELATED"/>
    <property type="match status" value="1"/>
</dbReference>
<protein>
    <submittedName>
        <fullName evidence="9">Recombinase family protein</fullName>
    </submittedName>
</protein>
<evidence type="ECO:0000256" key="4">
    <source>
        <dbReference type="ARBA" id="ARBA00023125"/>
    </source>
</evidence>
<evidence type="ECO:0000256" key="6">
    <source>
        <dbReference type="PIRSR" id="PIRSR606118-50"/>
    </source>
</evidence>
<dbReference type="GO" id="GO:0000150">
    <property type="term" value="F:DNA strand exchange activity"/>
    <property type="evidence" value="ECO:0007669"/>
    <property type="project" value="UniProtKB-KW"/>
</dbReference>
<dbReference type="CDD" id="cd00569">
    <property type="entry name" value="HTH_Hin_like"/>
    <property type="match status" value="1"/>
</dbReference>
<keyword evidence="5" id="KW-0233">DNA recombination</keyword>
<dbReference type="PROSITE" id="PS00397">
    <property type="entry name" value="RECOMBINASES_1"/>
    <property type="match status" value="1"/>
</dbReference>
<keyword evidence="3" id="KW-0230">DNA invertase</keyword>
<feature type="domain" description="Resolvase/invertase-type recombinase catalytic" evidence="8">
    <location>
        <begin position="1"/>
        <end position="134"/>
    </location>
</feature>
<proteinExistence type="inferred from homology"/>
<dbReference type="Gene3D" id="3.40.50.1390">
    <property type="entry name" value="Resolvase, N-terminal catalytic domain"/>
    <property type="match status" value="1"/>
</dbReference>
<dbReference type="Proteomes" id="UP000274661">
    <property type="component" value="Unassembled WGS sequence"/>
</dbReference>
<dbReference type="SUPFAM" id="SSF46689">
    <property type="entry name" value="Homeodomain-like"/>
    <property type="match status" value="1"/>
</dbReference>
<dbReference type="AlphaFoldDB" id="A0A429V255"/>
<dbReference type="PANTHER" id="PTHR30461">
    <property type="entry name" value="DNA-INVERTASE FROM LAMBDOID PROPHAGE"/>
    <property type="match status" value="1"/>
</dbReference>
<dbReference type="Pfam" id="PF00239">
    <property type="entry name" value="Resolvase"/>
    <property type="match status" value="1"/>
</dbReference>
<dbReference type="InterPro" id="IPR009057">
    <property type="entry name" value="Homeodomain-like_sf"/>
</dbReference>
<evidence type="ECO:0000256" key="1">
    <source>
        <dbReference type="ARBA" id="ARBA00009913"/>
    </source>
</evidence>
<dbReference type="InterPro" id="IPR006118">
    <property type="entry name" value="Recombinase_CS"/>
</dbReference>
<dbReference type="CDD" id="cd03768">
    <property type="entry name" value="SR_ResInv"/>
    <property type="match status" value="1"/>
</dbReference>
<comment type="caution">
    <text evidence="9">The sequence shown here is derived from an EMBL/GenBank/DDBJ whole genome shotgun (WGS) entry which is preliminary data.</text>
</comment>
<dbReference type="PROSITE" id="PS51736">
    <property type="entry name" value="RECOMBINASES_3"/>
    <property type="match status" value="1"/>
</dbReference>
<evidence type="ECO:0000256" key="7">
    <source>
        <dbReference type="PROSITE-ProRule" id="PRU10137"/>
    </source>
</evidence>
<dbReference type="SMART" id="SM00857">
    <property type="entry name" value="Resolvase"/>
    <property type="match status" value="1"/>
</dbReference>
<dbReference type="SUPFAM" id="SSF53041">
    <property type="entry name" value="Resolvase-like"/>
    <property type="match status" value="1"/>
</dbReference>
<dbReference type="InterPro" id="IPR050639">
    <property type="entry name" value="SSR_resolvase"/>
</dbReference>
<evidence type="ECO:0000313" key="9">
    <source>
        <dbReference type="EMBL" id="RST26414.1"/>
    </source>
</evidence>
<dbReference type="Gene3D" id="1.10.10.60">
    <property type="entry name" value="Homeodomain-like"/>
    <property type="match status" value="1"/>
</dbReference>
<name>A0A429V255_9SPHN</name>
<evidence type="ECO:0000256" key="5">
    <source>
        <dbReference type="ARBA" id="ARBA00023172"/>
    </source>
</evidence>
<keyword evidence="2" id="KW-0229">DNA integration</keyword>
<dbReference type="Pfam" id="PF02796">
    <property type="entry name" value="HTH_7"/>
    <property type="match status" value="1"/>
</dbReference>
<organism evidence="9 10">
    <name type="scientific">Sphingomonas ginkgonis</name>
    <dbReference type="NCBI Taxonomy" id="2315330"/>
    <lineage>
        <taxon>Bacteria</taxon>
        <taxon>Pseudomonadati</taxon>
        <taxon>Pseudomonadota</taxon>
        <taxon>Alphaproteobacteria</taxon>
        <taxon>Sphingomonadales</taxon>
        <taxon>Sphingomonadaceae</taxon>
        <taxon>Sphingomonas</taxon>
    </lineage>
</organism>
<dbReference type="RefSeq" id="WP_126720294.1">
    <property type="nucleotide sequence ID" value="NZ_RWJF01000002.1"/>
</dbReference>
<dbReference type="InterPro" id="IPR036162">
    <property type="entry name" value="Resolvase-like_N_sf"/>
</dbReference>